<dbReference type="EMBL" id="VIWU01000001">
    <property type="protein sequence ID" value="TWF78139.1"/>
    <property type="molecule type" value="Genomic_DNA"/>
</dbReference>
<dbReference type="AlphaFoldDB" id="A0A561STG2"/>
<feature type="active site" description="Proton acceptor" evidence="4">
    <location>
        <position position="184"/>
    </location>
</feature>
<feature type="domain" description="PNPLA" evidence="5">
    <location>
        <begin position="5"/>
        <end position="197"/>
    </location>
</feature>
<feature type="short sequence motif" description="GXSXG" evidence="4">
    <location>
        <begin position="40"/>
        <end position="44"/>
    </location>
</feature>
<dbReference type="Proteomes" id="UP000321261">
    <property type="component" value="Unassembled WGS sequence"/>
</dbReference>
<sequence>MGRALVLGGGGITGVAWELGMLCGLRERGIDLAGADLIVGTSAGAIVGTQLATGVDPEERYAAQLVPPDGEVAAALGSGTLVRLALAAVAGGRDPQRVRARIGRFALRARTGPASDRIAVIGRRLPVHEWPGRALRITAVDADTGEFVVLDRDSGAPLVEAVAASCAVPGVWAPVSTGGRRLVDGGLRSPANADLAAGYDRVVVLAPIVRAIGPMIGVGTQIAALRARGARVALVSPDAEALAAIGRNVLDPARRAAAARAGRAQAASAAAEVAEAWQRVGDGDRRYGRGRSG</sequence>
<keyword evidence="7" id="KW-1185">Reference proteome</keyword>
<dbReference type="OrthoDB" id="2339873at2"/>
<name>A0A561STG2_9PSEU</name>
<dbReference type="GO" id="GO:0016042">
    <property type="term" value="P:lipid catabolic process"/>
    <property type="evidence" value="ECO:0007669"/>
    <property type="project" value="UniProtKB-UniRule"/>
</dbReference>
<evidence type="ECO:0000256" key="3">
    <source>
        <dbReference type="ARBA" id="ARBA00023098"/>
    </source>
</evidence>
<comment type="caution">
    <text evidence="6">The sequence shown here is derived from an EMBL/GenBank/DDBJ whole genome shotgun (WGS) entry which is preliminary data.</text>
</comment>
<accession>A0A561STG2</accession>
<evidence type="ECO:0000313" key="6">
    <source>
        <dbReference type="EMBL" id="TWF78139.1"/>
    </source>
</evidence>
<dbReference type="Pfam" id="PF01734">
    <property type="entry name" value="Patatin"/>
    <property type="match status" value="1"/>
</dbReference>
<evidence type="ECO:0000259" key="5">
    <source>
        <dbReference type="PROSITE" id="PS51635"/>
    </source>
</evidence>
<dbReference type="PANTHER" id="PTHR14226:SF57">
    <property type="entry name" value="BLR7027 PROTEIN"/>
    <property type="match status" value="1"/>
</dbReference>
<dbReference type="PANTHER" id="PTHR14226">
    <property type="entry name" value="NEUROPATHY TARGET ESTERASE/SWISS CHEESE D.MELANOGASTER"/>
    <property type="match status" value="1"/>
</dbReference>
<dbReference type="SUPFAM" id="SSF52151">
    <property type="entry name" value="FabD/lysophospholipase-like"/>
    <property type="match status" value="1"/>
</dbReference>
<organism evidence="6 7">
    <name type="scientific">Pseudonocardia hierapolitana</name>
    <dbReference type="NCBI Taxonomy" id="1128676"/>
    <lineage>
        <taxon>Bacteria</taxon>
        <taxon>Bacillati</taxon>
        <taxon>Actinomycetota</taxon>
        <taxon>Actinomycetes</taxon>
        <taxon>Pseudonocardiales</taxon>
        <taxon>Pseudonocardiaceae</taxon>
        <taxon>Pseudonocardia</taxon>
    </lineage>
</organism>
<keyword evidence="3 4" id="KW-0443">Lipid metabolism</keyword>
<feature type="short sequence motif" description="GXGXXG" evidence="4">
    <location>
        <begin position="9"/>
        <end position="14"/>
    </location>
</feature>
<feature type="active site" description="Nucleophile" evidence="4">
    <location>
        <position position="42"/>
    </location>
</feature>
<evidence type="ECO:0000256" key="2">
    <source>
        <dbReference type="ARBA" id="ARBA00022963"/>
    </source>
</evidence>
<evidence type="ECO:0000256" key="4">
    <source>
        <dbReference type="PROSITE-ProRule" id="PRU01161"/>
    </source>
</evidence>
<evidence type="ECO:0000313" key="7">
    <source>
        <dbReference type="Proteomes" id="UP000321261"/>
    </source>
</evidence>
<dbReference type="PROSITE" id="PS51635">
    <property type="entry name" value="PNPLA"/>
    <property type="match status" value="1"/>
</dbReference>
<evidence type="ECO:0000256" key="1">
    <source>
        <dbReference type="ARBA" id="ARBA00022801"/>
    </source>
</evidence>
<dbReference type="InterPro" id="IPR050301">
    <property type="entry name" value="NTE"/>
</dbReference>
<dbReference type="GO" id="GO:0016787">
    <property type="term" value="F:hydrolase activity"/>
    <property type="evidence" value="ECO:0007669"/>
    <property type="project" value="UniProtKB-UniRule"/>
</dbReference>
<keyword evidence="2 4" id="KW-0442">Lipid degradation</keyword>
<dbReference type="InterPro" id="IPR002641">
    <property type="entry name" value="PNPLA_dom"/>
</dbReference>
<dbReference type="RefSeq" id="WP_147257201.1">
    <property type="nucleotide sequence ID" value="NZ_VIWU01000001.1"/>
</dbReference>
<protein>
    <submittedName>
        <fullName evidence="6">NTE family protein</fullName>
    </submittedName>
</protein>
<keyword evidence="1 4" id="KW-0378">Hydrolase</keyword>
<feature type="short sequence motif" description="DGA/G" evidence="4">
    <location>
        <begin position="184"/>
        <end position="186"/>
    </location>
</feature>
<dbReference type="Gene3D" id="3.40.1090.10">
    <property type="entry name" value="Cytosolic phospholipase A2 catalytic domain"/>
    <property type="match status" value="2"/>
</dbReference>
<dbReference type="InterPro" id="IPR016035">
    <property type="entry name" value="Acyl_Trfase/lysoPLipase"/>
</dbReference>
<gene>
    <name evidence="6" type="ORF">FHX44_114058</name>
</gene>
<reference evidence="6 7" key="1">
    <citation type="submission" date="2019-06" db="EMBL/GenBank/DDBJ databases">
        <title>Sequencing the genomes of 1000 actinobacteria strains.</title>
        <authorList>
            <person name="Klenk H.-P."/>
        </authorList>
    </citation>
    <scope>NUCLEOTIDE SEQUENCE [LARGE SCALE GENOMIC DNA]</scope>
    <source>
        <strain evidence="6 7">DSM 45671</strain>
    </source>
</reference>
<proteinExistence type="predicted"/>